<dbReference type="FunFam" id="3.40.50.300:FF:000006">
    <property type="entry name" value="DNA-binding transcriptional regulator NtrC"/>
    <property type="match status" value="1"/>
</dbReference>
<evidence type="ECO:0000313" key="11">
    <source>
        <dbReference type="EMBL" id="UYU65007.1"/>
    </source>
</evidence>
<dbReference type="InterPro" id="IPR011006">
    <property type="entry name" value="CheY-like_superfamily"/>
</dbReference>
<name>A0A0P0EQL9_BACT4</name>
<dbReference type="InterPro" id="IPR002078">
    <property type="entry name" value="Sigma_54_int"/>
</dbReference>
<dbReference type="PROSITE" id="PS00688">
    <property type="entry name" value="SIGMA54_INTERACT_3"/>
    <property type="match status" value="1"/>
</dbReference>
<feature type="modified residue" description="4-aspartylphosphate" evidence="5">
    <location>
        <position position="54"/>
    </location>
</feature>
<feature type="domain" description="Response regulatory" evidence="8">
    <location>
        <begin position="5"/>
        <end position="124"/>
    </location>
</feature>
<dbReference type="GO" id="GO:0006355">
    <property type="term" value="P:regulation of DNA-templated transcription"/>
    <property type="evidence" value="ECO:0007669"/>
    <property type="project" value="InterPro"/>
</dbReference>
<dbReference type="InterPro" id="IPR027417">
    <property type="entry name" value="P-loop_NTPase"/>
</dbReference>
<dbReference type="InterPro" id="IPR001789">
    <property type="entry name" value="Sig_transdc_resp-reg_receiver"/>
</dbReference>
<keyword evidence="2" id="KW-0067">ATP-binding</keyword>
<dbReference type="Proteomes" id="UP001156218">
    <property type="component" value="Chromosome"/>
</dbReference>
<dbReference type="PRINTS" id="PR01590">
    <property type="entry name" value="HTHFIS"/>
</dbReference>
<dbReference type="Pfam" id="PF00158">
    <property type="entry name" value="Sigma54_activat"/>
    <property type="match status" value="1"/>
</dbReference>
<evidence type="ECO:0000256" key="1">
    <source>
        <dbReference type="ARBA" id="ARBA00022741"/>
    </source>
</evidence>
<keyword evidence="5" id="KW-0597">Phosphoprotein</keyword>
<reference evidence="12 13" key="1">
    <citation type="journal article" date="2019" name="Nat. Med.">
        <title>A library of human gut bacterial isolates paired with longitudinal multiomics data enables mechanistic microbiome research.</title>
        <authorList>
            <person name="Poyet M."/>
            <person name="Groussin M."/>
            <person name="Gibbons S.M."/>
            <person name="Avila-Pacheco J."/>
            <person name="Jiang X."/>
            <person name="Kearney S.M."/>
            <person name="Perrotta A.R."/>
            <person name="Berdy B."/>
            <person name="Zhao S."/>
            <person name="Lieberman T.D."/>
            <person name="Swanson P.K."/>
            <person name="Smith M."/>
            <person name="Roesemann S."/>
            <person name="Alexander J.E."/>
            <person name="Rich S.A."/>
            <person name="Livny J."/>
            <person name="Vlamakis H."/>
            <person name="Clish C."/>
            <person name="Bullock K."/>
            <person name="Deik A."/>
            <person name="Scott J."/>
            <person name="Pierce K.A."/>
            <person name="Xavier R.J."/>
            <person name="Alm E.J."/>
        </authorList>
    </citation>
    <scope>NUCLEOTIDE SEQUENCE [LARGE SCALE GENOMIC DNA]</scope>
    <source>
        <strain evidence="10 12">BIOML-A162</strain>
        <strain evidence="9 13">BIOML-A165</strain>
    </source>
</reference>
<evidence type="ECO:0000259" key="7">
    <source>
        <dbReference type="PROSITE" id="PS50045"/>
    </source>
</evidence>
<dbReference type="PROSITE" id="PS50110">
    <property type="entry name" value="RESPONSE_REGULATORY"/>
    <property type="match status" value="1"/>
</dbReference>
<dbReference type="SUPFAM" id="SSF52172">
    <property type="entry name" value="CheY-like"/>
    <property type="match status" value="1"/>
</dbReference>
<dbReference type="Pfam" id="PF02954">
    <property type="entry name" value="HTH_8"/>
    <property type="match status" value="1"/>
</dbReference>
<keyword evidence="1" id="KW-0547">Nucleotide-binding</keyword>
<reference evidence="11 14" key="2">
    <citation type="submission" date="2021-06" db="EMBL/GenBank/DDBJ databases">
        <title>Interrogation of the integrated mobile genetic elements in gut-associated Bacteroides with a consensus prediction approach.</title>
        <authorList>
            <person name="Campbell D.E."/>
            <person name="Leigh J.R."/>
            <person name="Kim T."/>
            <person name="England W."/>
            <person name="Whitaker R.J."/>
            <person name="Degnan P.H."/>
        </authorList>
    </citation>
    <scope>NUCLEOTIDE SEQUENCE [LARGE SCALE GENOMIC DNA]</scope>
    <source>
        <strain evidence="11 14">WAL8669</strain>
    </source>
</reference>
<feature type="compositionally biased region" description="Low complexity" evidence="6">
    <location>
        <begin position="128"/>
        <end position="137"/>
    </location>
</feature>
<feature type="domain" description="Sigma-54 factor interaction" evidence="7">
    <location>
        <begin position="153"/>
        <end position="382"/>
    </location>
</feature>
<evidence type="ECO:0000256" key="4">
    <source>
        <dbReference type="ARBA" id="ARBA00023163"/>
    </source>
</evidence>
<sequence length="453" mass="50747">MENGTILIVDDNKSVLASLELLLENEFGTVRTAANPNQITTLLTTTSIDVVILDMNFSAGINNGNEGLYWLKQIHEIRPSLPVVMLTAYGDVELAVKALKNGATDFLLKPWDNQILIRKIKEAYKSNNSKAKSASKATGKQGDTEKPSKPEMLIGHSPAMLQLIKVVTKVAKTDANILITGENGTGKEMLAKEIHRLSPRNSRQMLGIDMGAISESLFESELFGHERGAFTDAYESRPGKFEAANGSSLFMDEIGNLSIALQAKLLTVLQNRNVTRIGSNKVIPVDIRLISATNKDIPEMVKQGLFREDLFYRINTIHLEIPPLRERGDDILLFIDTFLRRFTSKYQRPDIRMHEQTIEKLRSYHWPGNIRELQHAIEKAVILCEGNVIRPKDILVKQSWKPQTASVVPNLEEVERQAIETAILQNNGNLTAAAEQLGISRQTLYNKLKRFKP</sequence>
<evidence type="ECO:0000313" key="14">
    <source>
        <dbReference type="Proteomes" id="UP001156218"/>
    </source>
</evidence>
<dbReference type="Gene3D" id="1.10.10.60">
    <property type="entry name" value="Homeodomain-like"/>
    <property type="match status" value="1"/>
</dbReference>
<dbReference type="CDD" id="cd00009">
    <property type="entry name" value="AAA"/>
    <property type="match status" value="1"/>
</dbReference>
<dbReference type="EMBL" id="WCRY01000004">
    <property type="protein sequence ID" value="KAB4485014.1"/>
    <property type="molecule type" value="Genomic_DNA"/>
</dbReference>
<gene>
    <name evidence="10" type="ORF">GAN91_05790</name>
    <name evidence="9" type="ORF">GAN93_15280</name>
    <name evidence="11" type="ORF">KQP68_15625</name>
</gene>
<dbReference type="SUPFAM" id="SSF52540">
    <property type="entry name" value="P-loop containing nucleoside triphosphate hydrolases"/>
    <property type="match status" value="1"/>
</dbReference>
<dbReference type="Gene3D" id="1.10.8.60">
    <property type="match status" value="1"/>
</dbReference>
<dbReference type="GO" id="GO:0043565">
    <property type="term" value="F:sequence-specific DNA binding"/>
    <property type="evidence" value="ECO:0007669"/>
    <property type="project" value="InterPro"/>
</dbReference>
<feature type="region of interest" description="Disordered" evidence="6">
    <location>
        <begin position="128"/>
        <end position="152"/>
    </location>
</feature>
<dbReference type="SMART" id="SM00382">
    <property type="entry name" value="AAA"/>
    <property type="match status" value="1"/>
</dbReference>
<evidence type="ECO:0000313" key="9">
    <source>
        <dbReference type="EMBL" id="KAB4450607.1"/>
    </source>
</evidence>
<dbReference type="Proteomes" id="UP000436858">
    <property type="component" value="Unassembled WGS sequence"/>
</dbReference>
<dbReference type="InterPro" id="IPR002197">
    <property type="entry name" value="HTH_Fis"/>
</dbReference>
<dbReference type="GO" id="GO:0000160">
    <property type="term" value="P:phosphorelay signal transduction system"/>
    <property type="evidence" value="ECO:0007669"/>
    <property type="project" value="InterPro"/>
</dbReference>
<keyword evidence="4" id="KW-0804">Transcription</keyword>
<dbReference type="InterPro" id="IPR003593">
    <property type="entry name" value="AAA+_ATPase"/>
</dbReference>
<dbReference type="RefSeq" id="WP_008762306.1">
    <property type="nucleotide sequence ID" value="NZ_CAXKYD010000003.1"/>
</dbReference>
<dbReference type="KEGG" id="btho:Btheta7330_01745"/>
<evidence type="ECO:0000313" key="12">
    <source>
        <dbReference type="Proteomes" id="UP000436858"/>
    </source>
</evidence>
<dbReference type="Gene3D" id="3.40.50.300">
    <property type="entry name" value="P-loop containing nucleotide triphosphate hydrolases"/>
    <property type="match status" value="1"/>
</dbReference>
<dbReference type="InterPro" id="IPR009057">
    <property type="entry name" value="Homeodomain-like_sf"/>
</dbReference>
<evidence type="ECO:0000256" key="3">
    <source>
        <dbReference type="ARBA" id="ARBA00023015"/>
    </source>
</evidence>
<dbReference type="AlphaFoldDB" id="A0A0P0EQL9"/>
<dbReference type="GeneID" id="60927452"/>
<evidence type="ECO:0000313" key="13">
    <source>
        <dbReference type="Proteomes" id="UP000460317"/>
    </source>
</evidence>
<dbReference type="InterPro" id="IPR058031">
    <property type="entry name" value="AAA_lid_NorR"/>
</dbReference>
<evidence type="ECO:0000256" key="2">
    <source>
        <dbReference type="ARBA" id="ARBA00022840"/>
    </source>
</evidence>
<dbReference type="EMBL" id="WCSB01000014">
    <property type="protein sequence ID" value="KAB4450607.1"/>
    <property type="molecule type" value="Genomic_DNA"/>
</dbReference>
<dbReference type="Proteomes" id="UP000460317">
    <property type="component" value="Unassembled WGS sequence"/>
</dbReference>
<dbReference type="OMA" id="DHFAERC"/>
<keyword evidence="3" id="KW-0805">Transcription regulation</keyword>
<dbReference type="PANTHER" id="PTHR32071:SF113">
    <property type="entry name" value="ALGINATE BIOSYNTHESIS TRANSCRIPTIONAL REGULATORY PROTEIN ALGB"/>
    <property type="match status" value="1"/>
</dbReference>
<dbReference type="GO" id="GO:0005524">
    <property type="term" value="F:ATP binding"/>
    <property type="evidence" value="ECO:0007669"/>
    <property type="project" value="UniProtKB-KW"/>
</dbReference>
<proteinExistence type="predicted"/>
<dbReference type="PANTHER" id="PTHR32071">
    <property type="entry name" value="TRANSCRIPTIONAL REGULATORY PROTEIN"/>
    <property type="match status" value="1"/>
</dbReference>
<accession>A0A0P0EQL9</accession>
<dbReference type="Gene3D" id="3.40.50.2300">
    <property type="match status" value="1"/>
</dbReference>
<evidence type="ECO:0000259" key="8">
    <source>
        <dbReference type="PROSITE" id="PS50110"/>
    </source>
</evidence>
<dbReference type="SMART" id="SM00448">
    <property type="entry name" value="REC"/>
    <property type="match status" value="1"/>
</dbReference>
<evidence type="ECO:0000256" key="5">
    <source>
        <dbReference type="PROSITE-ProRule" id="PRU00169"/>
    </source>
</evidence>
<dbReference type="InterPro" id="IPR025944">
    <property type="entry name" value="Sigma_54_int_dom_CS"/>
</dbReference>
<protein>
    <submittedName>
        <fullName evidence="11">Sigma-54 dependent transcriptional regulator</fullName>
    </submittedName>
    <submittedName>
        <fullName evidence="9">Sigma-54-dependent Fis family transcriptional regulator</fullName>
    </submittedName>
</protein>
<dbReference type="PROSITE" id="PS50045">
    <property type="entry name" value="SIGMA54_INTERACT_4"/>
    <property type="match status" value="1"/>
</dbReference>
<dbReference type="Pfam" id="PF25601">
    <property type="entry name" value="AAA_lid_14"/>
    <property type="match status" value="1"/>
</dbReference>
<evidence type="ECO:0000313" key="10">
    <source>
        <dbReference type="EMBL" id="KAB4485014.1"/>
    </source>
</evidence>
<dbReference type="SUPFAM" id="SSF46689">
    <property type="entry name" value="Homeodomain-like"/>
    <property type="match status" value="1"/>
</dbReference>
<evidence type="ECO:0000256" key="6">
    <source>
        <dbReference type="SAM" id="MobiDB-lite"/>
    </source>
</evidence>
<organism evidence="9 13">
    <name type="scientific">Bacteroides thetaiotaomicron</name>
    <dbReference type="NCBI Taxonomy" id="818"/>
    <lineage>
        <taxon>Bacteria</taxon>
        <taxon>Pseudomonadati</taxon>
        <taxon>Bacteroidota</taxon>
        <taxon>Bacteroidia</taxon>
        <taxon>Bacteroidales</taxon>
        <taxon>Bacteroidaceae</taxon>
        <taxon>Bacteroides</taxon>
    </lineage>
</organism>
<dbReference type="Pfam" id="PF00072">
    <property type="entry name" value="Response_reg"/>
    <property type="match status" value="1"/>
</dbReference>
<dbReference type="EMBL" id="CP083680">
    <property type="protein sequence ID" value="UYU65007.1"/>
    <property type="molecule type" value="Genomic_DNA"/>
</dbReference>